<dbReference type="SMART" id="SM00671">
    <property type="entry name" value="SEL1"/>
    <property type="match status" value="5"/>
</dbReference>
<keyword evidence="2" id="KW-1185">Reference proteome</keyword>
<evidence type="ECO:0000313" key="1">
    <source>
        <dbReference type="EMBL" id="AIK96341.1"/>
    </source>
</evidence>
<dbReference type="KEGG" id="paca:ID47_05735"/>
<dbReference type="InterPro" id="IPR050767">
    <property type="entry name" value="Sel1_AlgK"/>
</dbReference>
<organism evidence="1 2">
    <name type="scientific">Candidatus Odyssella acanthamoebae</name>
    <dbReference type="NCBI Taxonomy" id="91604"/>
    <lineage>
        <taxon>Bacteria</taxon>
        <taxon>Pseudomonadati</taxon>
        <taxon>Pseudomonadota</taxon>
        <taxon>Alphaproteobacteria</taxon>
        <taxon>Holosporales</taxon>
        <taxon>Candidatus Paracaedibacteraceae</taxon>
        <taxon>Candidatus Odyssella</taxon>
    </lineage>
</organism>
<dbReference type="Proteomes" id="UP000028926">
    <property type="component" value="Chromosome"/>
</dbReference>
<evidence type="ECO:0000313" key="2">
    <source>
        <dbReference type="Proteomes" id="UP000028926"/>
    </source>
</evidence>
<dbReference type="PANTHER" id="PTHR11102:SF160">
    <property type="entry name" value="ERAD-ASSOCIATED E3 UBIQUITIN-PROTEIN LIGASE COMPONENT HRD3"/>
    <property type="match status" value="1"/>
</dbReference>
<dbReference type="Pfam" id="PF08238">
    <property type="entry name" value="Sel1"/>
    <property type="match status" value="4"/>
</dbReference>
<dbReference type="HOGENOM" id="CLU_000288_36_2_5"/>
<evidence type="ECO:0008006" key="3">
    <source>
        <dbReference type="Google" id="ProtNLM"/>
    </source>
</evidence>
<dbReference type="InterPro" id="IPR006597">
    <property type="entry name" value="Sel1-like"/>
</dbReference>
<dbReference type="AlphaFoldDB" id="A0A077AVB4"/>
<protein>
    <recommendedName>
        <fullName evidence="3">Sel1 repeat protein</fullName>
    </recommendedName>
</protein>
<accession>A0A077AVB4</accession>
<dbReference type="InterPro" id="IPR011990">
    <property type="entry name" value="TPR-like_helical_dom_sf"/>
</dbReference>
<name>A0A077AVB4_9PROT</name>
<dbReference type="EMBL" id="CP008941">
    <property type="protein sequence ID" value="AIK96341.1"/>
    <property type="molecule type" value="Genomic_DNA"/>
</dbReference>
<reference evidence="1 2" key="1">
    <citation type="submission" date="2014-07" db="EMBL/GenBank/DDBJ databases">
        <title>Comparative genomic insights into amoeba endosymbionts belonging to the families of Holosporaceae and Candidatus Midichloriaceae within Rickettsiales.</title>
        <authorList>
            <person name="Wang Z."/>
            <person name="Wu M."/>
        </authorList>
    </citation>
    <scope>NUCLEOTIDE SEQUENCE [LARGE SCALE GENOMIC DNA]</scope>
    <source>
        <strain evidence="1">PRA3</strain>
    </source>
</reference>
<dbReference type="eggNOG" id="COG0790">
    <property type="taxonomic scope" value="Bacteria"/>
</dbReference>
<sequence length="262" mass="29218">MESDVSQYNHRYSPLIDENQGEEDAFRLYQLGYSVYTAGTSSTKLKEQNFKEARDLLEKAVEKGQPNAAVLMGRMWEYGEGGVKDIKKAENLYLIAHRAGVMAGTAHLAELYKATNQIEKSFNLNLALASQGDARAQIAVGNIYLEGSKKGYKITPNFEAAIEWYKKAAAQGDLRADFALGRTYYFLKDYKNARDYLEKICQTDQAEKFIGKVLLGQAKTALANIYGMKGHENREGAIQLYQEAIALGNAQAKNKLKGLISF</sequence>
<dbReference type="PANTHER" id="PTHR11102">
    <property type="entry name" value="SEL-1-LIKE PROTEIN"/>
    <property type="match status" value="1"/>
</dbReference>
<dbReference type="SUPFAM" id="SSF81901">
    <property type="entry name" value="HCP-like"/>
    <property type="match status" value="1"/>
</dbReference>
<proteinExistence type="predicted"/>
<dbReference type="Gene3D" id="1.25.40.10">
    <property type="entry name" value="Tetratricopeptide repeat domain"/>
    <property type="match status" value="1"/>
</dbReference>
<dbReference type="STRING" id="91604.ID47_05735"/>
<gene>
    <name evidence="1" type="ORF">ID47_05735</name>
</gene>